<feature type="domain" description="Peptidase M13 C-terminal" evidence="9">
    <location>
        <begin position="564"/>
        <end position="769"/>
    </location>
</feature>
<dbReference type="InterPro" id="IPR024079">
    <property type="entry name" value="MetalloPept_cat_dom_sf"/>
</dbReference>
<keyword evidence="7" id="KW-0482">Metalloprotease</keyword>
<keyword evidence="8" id="KW-1133">Transmembrane helix</keyword>
<dbReference type="AlphaFoldDB" id="A0AAE9EEP8"/>
<evidence type="ECO:0000256" key="8">
    <source>
        <dbReference type="SAM" id="Phobius"/>
    </source>
</evidence>
<dbReference type="InterPro" id="IPR018497">
    <property type="entry name" value="Peptidase_M13_C"/>
</dbReference>
<evidence type="ECO:0000259" key="9">
    <source>
        <dbReference type="Pfam" id="PF01431"/>
    </source>
</evidence>
<dbReference type="PANTHER" id="PTHR11733">
    <property type="entry name" value="ZINC METALLOPROTEASE FAMILY M13 NEPRILYSIN-RELATED"/>
    <property type="match status" value="1"/>
</dbReference>
<evidence type="ECO:0000256" key="2">
    <source>
        <dbReference type="ARBA" id="ARBA00007357"/>
    </source>
</evidence>
<evidence type="ECO:0000256" key="3">
    <source>
        <dbReference type="ARBA" id="ARBA00022670"/>
    </source>
</evidence>
<keyword evidence="3" id="KW-0645">Protease</keyword>
<evidence type="ECO:0000256" key="4">
    <source>
        <dbReference type="ARBA" id="ARBA00022723"/>
    </source>
</evidence>
<protein>
    <submittedName>
        <fullName evidence="11">Uncharacterized protein</fullName>
    </submittedName>
</protein>
<dbReference type="Pfam" id="PF01431">
    <property type="entry name" value="Peptidase_M13"/>
    <property type="match status" value="1"/>
</dbReference>
<keyword evidence="8" id="KW-0472">Membrane</keyword>
<evidence type="ECO:0000256" key="5">
    <source>
        <dbReference type="ARBA" id="ARBA00022801"/>
    </source>
</evidence>
<dbReference type="PROSITE" id="PS51885">
    <property type="entry name" value="NEPRILYSIN"/>
    <property type="match status" value="1"/>
</dbReference>
<reference evidence="11 12" key="1">
    <citation type="submission" date="2022-04" db="EMBL/GenBank/DDBJ databases">
        <title>Chromosome-level reference genomes for two strains of Caenorhabditis briggsae: an improved platform for comparative genomics.</title>
        <authorList>
            <person name="Stevens L."/>
            <person name="Andersen E."/>
        </authorList>
    </citation>
    <scope>NUCLEOTIDE SEQUENCE [LARGE SCALE GENOMIC DNA]</scope>
    <source>
        <strain evidence="11">VX34</strain>
        <tissue evidence="11">Whole-organism</tissue>
    </source>
</reference>
<keyword evidence="8" id="KW-0812">Transmembrane</keyword>
<comment type="similarity">
    <text evidence="2">Belongs to the peptidase M13 family.</text>
</comment>
<dbReference type="GO" id="GO:0046872">
    <property type="term" value="F:metal ion binding"/>
    <property type="evidence" value="ECO:0007669"/>
    <property type="project" value="UniProtKB-KW"/>
</dbReference>
<keyword evidence="12" id="KW-1185">Reference proteome</keyword>
<proteinExistence type="inferred from homology"/>
<dbReference type="Pfam" id="PF05649">
    <property type="entry name" value="Peptidase_M13_N"/>
    <property type="match status" value="1"/>
</dbReference>
<dbReference type="GO" id="GO:0004222">
    <property type="term" value="F:metalloendopeptidase activity"/>
    <property type="evidence" value="ECO:0007669"/>
    <property type="project" value="InterPro"/>
</dbReference>
<sequence>MMEQQIQQHHVQQSLKKDVTGGRAGGPWIIAGMISLLSLVRDTENSRLLDVTQSLENDEDNDDEKEDEKMSKYCNPLIFIIIFLVLLVVLMLFLVVFWKLEIGENCPKNCPKLPNECKTAECVALAGTLLSWQNTSVDPCDDFYEYTCGKYHEHTANEGTRMHEKDEIVLNLIKHFILKNQSTNSRSEIALKLLYKSCTESHRRENMEDHIETVQVEIFQDIQKIGKWPIADRNWKESDFDLNEMLKNMAKLHMQDFGFFETGLVEYPINGSPKQLIIRPSLDRFSTSQEKLAETIFDVLRLSGLDALRKNLLRDVQESLELDKELGNFYISLNSWPISASLEELQSAVPNIDFERIMKSFLHPDHGNWTRLKSRISSGRFDSFFNSKNNISAIISRTKPRVLANYLILKYIEYAQFFYALAPISPASEYDSCLMVITNLLPRAAIRVFVRNHFKKENKAVASELVDVLKKAYIEMIQNSTWLHEETRKLAILKVETMKKMIGYTEEYEKEGALDSMFKKLHLSPEDSFFTLMTKINRFKTEQLMDYVSSDSLFNPVEKTTTANAYYFHSKNLLSVLVPFLDKPLFDFQYPKYVAMAGVGRILAHEIGHAFDTKGRFFGELGEKTDWWSPEDSMEYDKRVMCLRDQFENFKDPSYGGRQNDSETASEMVADALGLEATWLTLESIDMSNEESLVKFGNEDFRRLFFQVAALDFCSPTRIDTHHPRFLVDLSHPTNRFRINGAFSNLESFAKTYKCPVGSKMNPKKKCRIF</sequence>
<dbReference type="InterPro" id="IPR042089">
    <property type="entry name" value="Peptidase_M13_dom_2"/>
</dbReference>
<evidence type="ECO:0000313" key="12">
    <source>
        <dbReference type="Proteomes" id="UP000829354"/>
    </source>
</evidence>
<dbReference type="CDD" id="cd08662">
    <property type="entry name" value="M13"/>
    <property type="match status" value="1"/>
</dbReference>
<evidence type="ECO:0000259" key="10">
    <source>
        <dbReference type="Pfam" id="PF05649"/>
    </source>
</evidence>
<dbReference type="InterPro" id="IPR008753">
    <property type="entry name" value="Peptidase_M13_N"/>
</dbReference>
<dbReference type="Gene3D" id="1.10.1380.10">
    <property type="entry name" value="Neutral endopeptidase , domain2"/>
    <property type="match status" value="1"/>
</dbReference>
<evidence type="ECO:0000256" key="6">
    <source>
        <dbReference type="ARBA" id="ARBA00022833"/>
    </source>
</evidence>
<dbReference type="GO" id="GO:0006508">
    <property type="term" value="P:proteolysis"/>
    <property type="evidence" value="ECO:0007669"/>
    <property type="project" value="UniProtKB-KW"/>
</dbReference>
<keyword evidence="4" id="KW-0479">Metal-binding</keyword>
<accession>A0AAE9EEP8</accession>
<keyword evidence="5" id="KW-0378">Hydrolase</keyword>
<gene>
    <name evidence="11" type="ORF">L5515_015356</name>
</gene>
<dbReference type="PANTHER" id="PTHR11733:SF232">
    <property type="entry name" value="NEPRILYSIN METALLOPEPTIDASE FAMILY"/>
    <property type="match status" value="1"/>
</dbReference>
<feature type="transmembrane region" description="Helical" evidence="8">
    <location>
        <begin position="77"/>
        <end position="98"/>
    </location>
</feature>
<dbReference type="InterPro" id="IPR000718">
    <property type="entry name" value="Peptidase_M13"/>
</dbReference>
<feature type="domain" description="Peptidase M13 N-terminal" evidence="10">
    <location>
        <begin position="139"/>
        <end position="504"/>
    </location>
</feature>
<name>A0AAE9EEP8_CAEBR</name>
<evidence type="ECO:0000256" key="7">
    <source>
        <dbReference type="ARBA" id="ARBA00023049"/>
    </source>
</evidence>
<comment type="cofactor">
    <cofactor evidence="1">
        <name>Zn(2+)</name>
        <dbReference type="ChEBI" id="CHEBI:29105"/>
    </cofactor>
</comment>
<evidence type="ECO:0000256" key="1">
    <source>
        <dbReference type="ARBA" id="ARBA00001947"/>
    </source>
</evidence>
<organism evidence="11 12">
    <name type="scientific">Caenorhabditis briggsae</name>
    <dbReference type="NCBI Taxonomy" id="6238"/>
    <lineage>
        <taxon>Eukaryota</taxon>
        <taxon>Metazoa</taxon>
        <taxon>Ecdysozoa</taxon>
        <taxon>Nematoda</taxon>
        <taxon>Chromadorea</taxon>
        <taxon>Rhabditida</taxon>
        <taxon>Rhabditina</taxon>
        <taxon>Rhabditomorpha</taxon>
        <taxon>Rhabditoidea</taxon>
        <taxon>Rhabditidae</taxon>
        <taxon>Peloderinae</taxon>
        <taxon>Caenorhabditis</taxon>
    </lineage>
</organism>
<dbReference type="SUPFAM" id="SSF55486">
    <property type="entry name" value="Metalloproteases ('zincins'), catalytic domain"/>
    <property type="match status" value="1"/>
</dbReference>
<dbReference type="Gene3D" id="3.40.390.10">
    <property type="entry name" value="Collagenase (Catalytic Domain)"/>
    <property type="match status" value="1"/>
</dbReference>
<keyword evidence="6" id="KW-0862">Zinc</keyword>
<dbReference type="EMBL" id="CP092621">
    <property type="protein sequence ID" value="UMM19956.1"/>
    <property type="molecule type" value="Genomic_DNA"/>
</dbReference>
<evidence type="ECO:0000313" key="11">
    <source>
        <dbReference type="EMBL" id="UMM19956.1"/>
    </source>
</evidence>
<dbReference type="Proteomes" id="UP000829354">
    <property type="component" value="Chromosome II"/>
</dbReference>